<dbReference type="InterPro" id="IPR018244">
    <property type="entry name" value="Allrgn_V5/Tpx1_CS"/>
</dbReference>
<dbReference type="PANTHER" id="PTHR10334">
    <property type="entry name" value="CYSTEINE-RICH SECRETORY PROTEIN-RELATED"/>
    <property type="match status" value="1"/>
</dbReference>
<dbReference type="Gene3D" id="1.10.10.740">
    <property type="entry name" value="Crisp domain"/>
    <property type="match status" value="1"/>
</dbReference>
<dbReference type="SUPFAM" id="SSF55797">
    <property type="entry name" value="PR-1-like"/>
    <property type="match status" value="1"/>
</dbReference>
<evidence type="ECO:0000313" key="6">
    <source>
        <dbReference type="EMBL" id="KAK7158364.1"/>
    </source>
</evidence>
<proteinExistence type="inferred from homology"/>
<feature type="disulfide bond" evidence="3">
    <location>
        <begin position="211"/>
        <end position="224"/>
    </location>
</feature>
<feature type="domain" description="ShKT" evidence="5">
    <location>
        <begin position="193"/>
        <end position="226"/>
    </location>
</feature>
<dbReference type="PROSITE" id="PS01009">
    <property type="entry name" value="CRISP_1"/>
    <property type="match status" value="1"/>
</dbReference>
<dbReference type="InterPro" id="IPR013871">
    <property type="entry name" value="Cysteine_rich_secretory"/>
</dbReference>
<keyword evidence="4" id="KW-0732">Signal</keyword>
<comment type="similarity">
    <text evidence="1">Belongs to the CRISP family.</text>
</comment>
<dbReference type="PRINTS" id="PR00837">
    <property type="entry name" value="V5TPXLIKE"/>
</dbReference>
<evidence type="ECO:0000256" key="2">
    <source>
        <dbReference type="ARBA" id="ARBA00023157"/>
    </source>
</evidence>
<dbReference type="FunFam" id="1.10.10.740:FF:000001">
    <property type="entry name" value="Cysteine-rich secretory protein 2"/>
    <property type="match status" value="1"/>
</dbReference>
<feature type="disulfide bond" evidence="3">
    <location>
        <begin position="202"/>
        <end position="220"/>
    </location>
</feature>
<feature type="signal peptide" evidence="4">
    <location>
        <begin position="1"/>
        <end position="17"/>
    </location>
</feature>
<dbReference type="SUPFAM" id="SSF57546">
    <property type="entry name" value="Crisp domain-like"/>
    <property type="match status" value="1"/>
</dbReference>
<evidence type="ECO:0000259" key="5">
    <source>
        <dbReference type="PROSITE" id="PS51670"/>
    </source>
</evidence>
<name>A0AAN9HAX4_9TELE</name>
<dbReference type="Gene3D" id="3.40.33.10">
    <property type="entry name" value="CAP"/>
    <property type="match status" value="1"/>
</dbReference>
<evidence type="ECO:0000256" key="1">
    <source>
        <dbReference type="ARBA" id="ARBA00009923"/>
    </source>
</evidence>
<dbReference type="InterPro" id="IPR001283">
    <property type="entry name" value="CRISP-related"/>
</dbReference>
<protein>
    <recommendedName>
        <fullName evidence="5">ShKT domain-containing protein</fullName>
    </recommendedName>
</protein>
<dbReference type="Pfam" id="PF08562">
    <property type="entry name" value="Crisp"/>
    <property type="match status" value="1"/>
</dbReference>
<gene>
    <name evidence="6" type="ORF">R3I93_009544</name>
</gene>
<dbReference type="InterPro" id="IPR035940">
    <property type="entry name" value="CAP_sf"/>
</dbReference>
<dbReference type="Proteomes" id="UP001364617">
    <property type="component" value="Unassembled WGS sequence"/>
</dbReference>
<dbReference type="EMBL" id="JAYKXH010000009">
    <property type="protein sequence ID" value="KAK7158364.1"/>
    <property type="molecule type" value="Genomic_DNA"/>
</dbReference>
<dbReference type="PROSITE" id="PS51670">
    <property type="entry name" value="SHKT"/>
    <property type="match status" value="1"/>
</dbReference>
<keyword evidence="2 3" id="KW-1015">Disulfide bond</keyword>
<comment type="caution">
    <text evidence="6">The sequence shown here is derived from an EMBL/GenBank/DDBJ whole genome shotgun (WGS) entry which is preliminary data.</text>
</comment>
<keyword evidence="7" id="KW-1185">Reference proteome</keyword>
<organism evidence="6 7">
    <name type="scientific">Phoxinus phoxinus</name>
    <name type="common">Eurasian minnow</name>
    <dbReference type="NCBI Taxonomy" id="58324"/>
    <lineage>
        <taxon>Eukaryota</taxon>
        <taxon>Metazoa</taxon>
        <taxon>Chordata</taxon>
        <taxon>Craniata</taxon>
        <taxon>Vertebrata</taxon>
        <taxon>Euteleostomi</taxon>
        <taxon>Actinopterygii</taxon>
        <taxon>Neopterygii</taxon>
        <taxon>Teleostei</taxon>
        <taxon>Ostariophysi</taxon>
        <taxon>Cypriniformes</taxon>
        <taxon>Leuciscidae</taxon>
        <taxon>Phoxininae</taxon>
        <taxon>Phoxinus</taxon>
    </lineage>
</organism>
<dbReference type="AlphaFoldDB" id="A0AAN9HAX4"/>
<comment type="caution">
    <text evidence="3">Lacks conserved residue(s) required for the propagation of feature annotation.</text>
</comment>
<accession>A0AAN9HAX4</accession>
<evidence type="ECO:0000256" key="4">
    <source>
        <dbReference type="SAM" id="SignalP"/>
    </source>
</evidence>
<dbReference type="PROSITE" id="PS01010">
    <property type="entry name" value="CRISP_2"/>
    <property type="match status" value="1"/>
</dbReference>
<dbReference type="InterPro" id="IPR003582">
    <property type="entry name" value="ShKT_dom"/>
</dbReference>
<dbReference type="Pfam" id="PF00188">
    <property type="entry name" value="CAP"/>
    <property type="match status" value="1"/>
</dbReference>
<dbReference type="InterPro" id="IPR014044">
    <property type="entry name" value="CAP_dom"/>
</dbReference>
<reference evidence="6 7" key="1">
    <citation type="submission" date="2024-02" db="EMBL/GenBank/DDBJ databases">
        <title>Chromosome-level genome assembly of the Eurasian Minnow (Phoxinus phoxinus).</title>
        <authorList>
            <person name="Oriowo T.O."/>
            <person name="Martin S."/>
            <person name="Stange M."/>
            <person name="Chrysostomakis Y."/>
            <person name="Brown T."/>
            <person name="Winkler S."/>
            <person name="Kukowka S."/>
            <person name="Myers E.W."/>
            <person name="Bohne A."/>
        </authorList>
    </citation>
    <scope>NUCLEOTIDE SEQUENCE [LARGE SCALE GENOMIC DNA]</scope>
    <source>
        <strain evidence="6">ZFMK-TIS-60720</strain>
        <tissue evidence="6">Whole Organism</tissue>
    </source>
</reference>
<evidence type="ECO:0000313" key="7">
    <source>
        <dbReference type="Proteomes" id="UP001364617"/>
    </source>
</evidence>
<evidence type="ECO:0000256" key="3">
    <source>
        <dbReference type="PROSITE-ProRule" id="PRU01005"/>
    </source>
</evidence>
<dbReference type="GO" id="GO:0005576">
    <property type="term" value="C:extracellular region"/>
    <property type="evidence" value="ECO:0007669"/>
    <property type="project" value="InterPro"/>
</dbReference>
<dbReference type="InterPro" id="IPR042076">
    <property type="entry name" value="Crisp-like_dom"/>
</dbReference>
<dbReference type="SMART" id="SM00198">
    <property type="entry name" value="SCP"/>
    <property type="match status" value="1"/>
</dbReference>
<sequence length="236" mass="26026">MFAVTVCILGLLHMSSSCSWVSVCANLTSVQQEIVDVHNAFRSAVDPPASNMLKMNWSDAVAQSAQDWIDQCNMTHGPPSSRLIDGYEMGENLFKASGLYSWTEVVNAWHSEVNNYQYPSGSVNGQPTGHYTQVVWYSSYEVGCAMTQCGSSYFYGCHYYRAGNFRGVSPYSLGSPCESCPDHCQDHLCTNPCPYINKYMNCDAMKDQFSCANPSVSEGCPASCLCEDKIIPIAKK</sequence>
<feature type="chain" id="PRO_5042924420" description="ShKT domain-containing protein" evidence="4">
    <location>
        <begin position="18"/>
        <end position="236"/>
    </location>
</feature>
<dbReference type="FunFam" id="3.40.33.10:FF:000005">
    <property type="entry name" value="Cysteine-rich secretory protein 2"/>
    <property type="match status" value="1"/>
</dbReference>